<reference evidence="2 3" key="1">
    <citation type="submission" date="2024-10" db="EMBL/GenBank/DDBJ databases">
        <authorList>
            <person name="Deangelis K."/>
            <person name="Huntemann M."/>
            <person name="Clum A."/>
            <person name="Wang J."/>
            <person name="Palaniappan K."/>
            <person name="Ritter S."/>
            <person name="Chen I.-M."/>
            <person name="Stamatis D."/>
            <person name="Reddy T."/>
            <person name="O'Malley R."/>
            <person name="Daum C."/>
            <person name="Ng V."/>
            <person name="Ivanova N."/>
            <person name="Kyrpides N."/>
            <person name="Woyke T."/>
        </authorList>
    </citation>
    <scope>NUCLEOTIDE SEQUENCE [LARGE SCALE GENOMIC DNA]</scope>
    <source>
        <strain evidence="2 3">GAS97</strain>
    </source>
</reference>
<evidence type="ECO:0000313" key="3">
    <source>
        <dbReference type="Proteomes" id="UP001620514"/>
    </source>
</evidence>
<proteinExistence type="inferred from homology"/>
<gene>
    <name evidence="2" type="ORF">ABH943_007431</name>
</gene>
<reference evidence="2 3" key="2">
    <citation type="submission" date="2024-11" db="EMBL/GenBank/DDBJ databases">
        <title>Using genomics to understand microbial adaptation to soil warming.</title>
        <authorList>
            <person name="Deangelis K.M. PhD."/>
        </authorList>
    </citation>
    <scope>NUCLEOTIDE SEQUENCE [LARGE SCALE GENOMIC DNA]</scope>
    <source>
        <strain evidence="2 3">GAS97</strain>
    </source>
</reference>
<dbReference type="InterPro" id="IPR003719">
    <property type="entry name" value="Phenazine_PhzF-like"/>
</dbReference>
<dbReference type="Proteomes" id="UP001620514">
    <property type="component" value="Unassembled WGS sequence"/>
</dbReference>
<protein>
    <submittedName>
        <fullName evidence="2">PhzF family phenazine biosynthesis protein</fullName>
    </submittedName>
</protein>
<accession>A0ABW8MUJ7</accession>
<dbReference type="PIRSF" id="PIRSF016184">
    <property type="entry name" value="PhzC_PhzF"/>
    <property type="match status" value="1"/>
</dbReference>
<dbReference type="PANTHER" id="PTHR13774">
    <property type="entry name" value="PHENAZINE BIOSYNTHESIS PROTEIN"/>
    <property type="match status" value="1"/>
</dbReference>
<dbReference type="Gene3D" id="3.10.310.10">
    <property type="entry name" value="Diaminopimelate Epimerase, Chain A, domain 1"/>
    <property type="match status" value="2"/>
</dbReference>
<dbReference type="PANTHER" id="PTHR13774:SF32">
    <property type="entry name" value="ANTISENSE-ENHANCING SEQUENCE 1"/>
    <property type="match status" value="1"/>
</dbReference>
<keyword evidence="3" id="KW-1185">Reference proteome</keyword>
<evidence type="ECO:0000313" key="2">
    <source>
        <dbReference type="EMBL" id="MFK4447395.1"/>
    </source>
</evidence>
<dbReference type="Pfam" id="PF02567">
    <property type="entry name" value="PhzC-PhzF"/>
    <property type="match status" value="1"/>
</dbReference>
<dbReference type="SUPFAM" id="SSF54506">
    <property type="entry name" value="Diaminopimelate epimerase-like"/>
    <property type="match status" value="1"/>
</dbReference>
<organism evidence="2 3">
    <name type="scientific">Caballeronia udeis</name>
    <dbReference type="NCBI Taxonomy" id="1232866"/>
    <lineage>
        <taxon>Bacteria</taxon>
        <taxon>Pseudomonadati</taxon>
        <taxon>Pseudomonadota</taxon>
        <taxon>Betaproteobacteria</taxon>
        <taxon>Burkholderiales</taxon>
        <taxon>Burkholderiaceae</taxon>
        <taxon>Caballeronia</taxon>
    </lineage>
</organism>
<name>A0ABW8MUJ7_9BURK</name>
<comment type="similarity">
    <text evidence="1">Belongs to the PhzF family.</text>
</comment>
<comment type="caution">
    <text evidence="2">The sequence shown here is derived from an EMBL/GenBank/DDBJ whole genome shotgun (WGS) entry which is preliminary data.</text>
</comment>
<sequence>MLPSSTKAPMFNSQPRLFLVDVFTEEAFWGNPVAVIGAGIPLAPEQMVRIARWTGMPETVFVLPLNTHRDTEHAADYQVRIWSPSCELAFAGHPSIGAAHVLLEEGLIASKAGRFTQLCMAGCIDMCVTAAGAKRRISFRTPIPTVEQLDDADHTEVLNAIGCSTALAKTALVEAGARWIIVEMKHASEVNALRPAMDRVLALSALRNVSGITVLGRTHAGGADYEVRSFAPVIGVPEDAVCGGGNACAAAWVARQNDWREGSADSVISQGRQVGRAGRVFWKGPDETRRIEIGGFAVTVSAGTFHVP</sequence>
<dbReference type="NCBIfam" id="TIGR00654">
    <property type="entry name" value="PhzF_family"/>
    <property type="match status" value="1"/>
</dbReference>
<evidence type="ECO:0000256" key="1">
    <source>
        <dbReference type="ARBA" id="ARBA00008270"/>
    </source>
</evidence>
<dbReference type="EMBL" id="JBIYDN010000034">
    <property type="protein sequence ID" value="MFK4447395.1"/>
    <property type="molecule type" value="Genomic_DNA"/>
</dbReference>